<dbReference type="SMART" id="SM01121">
    <property type="entry name" value="Dak1_2"/>
    <property type="match status" value="1"/>
</dbReference>
<dbReference type="GO" id="GO:0006071">
    <property type="term" value="P:glycerol metabolic process"/>
    <property type="evidence" value="ECO:0007669"/>
    <property type="project" value="InterPro"/>
</dbReference>
<gene>
    <name evidence="3" type="ORF">SAMN05444817_102114</name>
</gene>
<dbReference type="AlphaFoldDB" id="A0A1N7IUS1"/>
<dbReference type="Proteomes" id="UP000186292">
    <property type="component" value="Unassembled WGS sequence"/>
</dbReference>
<dbReference type="InterPro" id="IPR004007">
    <property type="entry name" value="DhaL_dom"/>
</dbReference>
<dbReference type="EMBL" id="FTOF01000002">
    <property type="protein sequence ID" value="SIS40845.1"/>
    <property type="molecule type" value="Genomic_DNA"/>
</dbReference>
<dbReference type="PANTHER" id="PTHR33434">
    <property type="entry name" value="DEGV DOMAIN-CONTAINING PROTEIN DR_1986-RELATED"/>
    <property type="match status" value="1"/>
</dbReference>
<dbReference type="OrthoDB" id="9760324at2"/>
<dbReference type="PROSITE" id="PS51480">
    <property type="entry name" value="DHAL"/>
    <property type="match status" value="1"/>
</dbReference>
<dbReference type="Pfam" id="PF21645">
    <property type="entry name" value="FakA-like_M"/>
    <property type="match status" value="1"/>
</dbReference>
<organism evidence="3 4">
    <name type="scientific">Corynebacterium appendicis CIP 107643</name>
    <dbReference type="NCBI Taxonomy" id="1161099"/>
    <lineage>
        <taxon>Bacteria</taxon>
        <taxon>Bacillati</taxon>
        <taxon>Actinomycetota</taxon>
        <taxon>Actinomycetes</taxon>
        <taxon>Mycobacteriales</taxon>
        <taxon>Corynebacteriaceae</taxon>
        <taxon>Corynebacterium</taxon>
    </lineage>
</organism>
<reference evidence="4" key="1">
    <citation type="submission" date="2017-01" db="EMBL/GenBank/DDBJ databases">
        <authorList>
            <person name="Varghese N."/>
            <person name="Submissions S."/>
        </authorList>
    </citation>
    <scope>NUCLEOTIDE SEQUENCE [LARGE SCALE GENOMIC DNA]</scope>
    <source>
        <strain evidence="4">DSM 44531</strain>
    </source>
</reference>
<protein>
    <recommendedName>
        <fullName evidence="2">DhaL domain-containing protein</fullName>
    </recommendedName>
</protein>
<dbReference type="InterPro" id="IPR048394">
    <property type="entry name" value="FakA-like_M"/>
</dbReference>
<evidence type="ECO:0000256" key="1">
    <source>
        <dbReference type="SAM" id="MobiDB-lite"/>
    </source>
</evidence>
<dbReference type="SUPFAM" id="SSF101473">
    <property type="entry name" value="DhaL-like"/>
    <property type="match status" value="1"/>
</dbReference>
<dbReference type="STRING" id="1161099.SAMN05444817_102114"/>
<evidence type="ECO:0000313" key="4">
    <source>
        <dbReference type="Proteomes" id="UP000186292"/>
    </source>
</evidence>
<dbReference type="Gene3D" id="1.25.40.340">
    <property type="match status" value="1"/>
</dbReference>
<dbReference type="InterPro" id="IPR036117">
    <property type="entry name" value="DhaL_dom_sf"/>
</dbReference>
<feature type="domain" description="DhaL" evidence="2">
    <location>
        <begin position="10"/>
        <end position="204"/>
    </location>
</feature>
<accession>A0A1N7IUS1</accession>
<evidence type="ECO:0000313" key="3">
    <source>
        <dbReference type="EMBL" id="SIS40845.1"/>
    </source>
</evidence>
<dbReference type="Pfam" id="PF02734">
    <property type="entry name" value="Dak2"/>
    <property type="match status" value="1"/>
</dbReference>
<sequence>MTNPAVIDGARLLSWARRAARLLEAHREEINSLNVFPVPDSDTGSNMAHTMSAAVEQAETLDSAASCADIASALAVGSIKGARGNSGVVLSQVLRGVAQAAAEGDLDGESVADALTNAVSYVERAINDPVEGTIVTVLRHAAEAGRGALDASGGSALTQVTAAAVDAAEEALEQTPSQLAELREVGVVDAGGRGLVLLLTALRDEVAGTPAAVTGAGSSTAQPSTSAGASSSTESHGHTGWLEIMFFFTGPVDELQTALAAMGTSLVIARASDTEAKVHIHSVDAGAVIERAYELGSVSDLCLEILPDAAPADETPSTSRLIIALTPQGSVTELYLQAGAVPVNPDDGLENEIQSAITGVGASELVVLPNGLAGPDELEQIAGAVKDAGAQVAVLSTTRLVGGIAALAVHDPRLPLEAAAAHMGEAADDMRAADIVATAGGKITVVAPVDGVLAEEETVQRAVDKACRVMLESGGELVTLLLESSLAAELDADVLEDALEAEVLVYPADGLGTLGQIGVE</sequence>
<dbReference type="InterPro" id="IPR050270">
    <property type="entry name" value="DegV_domain_contain"/>
</dbReference>
<dbReference type="SMART" id="SM01120">
    <property type="entry name" value="Dak2"/>
    <property type="match status" value="1"/>
</dbReference>
<feature type="region of interest" description="Disordered" evidence="1">
    <location>
        <begin position="212"/>
        <end position="235"/>
    </location>
</feature>
<evidence type="ECO:0000259" key="2">
    <source>
        <dbReference type="PROSITE" id="PS51480"/>
    </source>
</evidence>
<dbReference type="RefSeq" id="WP_084560473.1">
    <property type="nucleotide sequence ID" value="NZ_CP046976.1"/>
</dbReference>
<dbReference type="GO" id="GO:0004371">
    <property type="term" value="F:glycerone kinase activity"/>
    <property type="evidence" value="ECO:0007669"/>
    <property type="project" value="InterPro"/>
</dbReference>
<dbReference type="PANTHER" id="PTHR33434:SF4">
    <property type="entry name" value="PHOSPHATASE PROTEIN"/>
    <property type="match status" value="1"/>
</dbReference>
<dbReference type="InterPro" id="IPR033470">
    <property type="entry name" value="FakA-like_C"/>
</dbReference>
<name>A0A1N7IUS1_9CORY</name>
<dbReference type="Pfam" id="PF13684">
    <property type="entry name" value="FakA-like_C"/>
    <property type="match status" value="1"/>
</dbReference>
<proteinExistence type="predicted"/>
<keyword evidence="4" id="KW-1185">Reference proteome</keyword>